<protein>
    <recommendedName>
        <fullName evidence="10">UDP-N-acetylmuramoyl-tripeptide--D-alanyl-D-alanine ligase</fullName>
        <ecNumber evidence="10">6.3.2.10</ecNumber>
    </recommendedName>
</protein>
<keyword evidence="8 10" id="KW-0131">Cell cycle</keyword>
<evidence type="ECO:0000256" key="7">
    <source>
        <dbReference type="ARBA" id="ARBA00022984"/>
    </source>
</evidence>
<dbReference type="Gene3D" id="3.90.190.20">
    <property type="entry name" value="Mur ligase, C-terminal domain"/>
    <property type="match status" value="1"/>
</dbReference>
<comment type="function">
    <text evidence="10">Involved in cell wall formation. Catalyzes the final step in the synthesis of UDP-N-acetylmuramoyl-pentapeptide, the precursor of murein.</text>
</comment>
<proteinExistence type="predicted"/>
<dbReference type="InterPro" id="IPR013221">
    <property type="entry name" value="Mur_ligase_cen"/>
</dbReference>
<evidence type="ECO:0000256" key="6">
    <source>
        <dbReference type="ARBA" id="ARBA00022960"/>
    </source>
</evidence>
<dbReference type="Gene3D" id="3.40.1390.10">
    <property type="entry name" value="MurE/MurF, N-terminal domain"/>
    <property type="match status" value="1"/>
</dbReference>
<comment type="pathway">
    <text evidence="10">Cell wall biogenesis; peptidoglycan biosynthesis.</text>
</comment>
<keyword evidence="5" id="KW-0067">ATP-binding</keyword>
<evidence type="ECO:0000259" key="12">
    <source>
        <dbReference type="Pfam" id="PF08245"/>
    </source>
</evidence>
<keyword evidence="4" id="KW-0547">Nucleotide-binding</keyword>
<dbReference type="Pfam" id="PF08245">
    <property type="entry name" value="Mur_ligase_M"/>
    <property type="match status" value="1"/>
</dbReference>
<evidence type="ECO:0000256" key="8">
    <source>
        <dbReference type="ARBA" id="ARBA00023306"/>
    </source>
</evidence>
<dbReference type="STRING" id="34097.SAMN02745150_01054"/>
<evidence type="ECO:0000259" key="11">
    <source>
        <dbReference type="Pfam" id="PF02875"/>
    </source>
</evidence>
<dbReference type="InterPro" id="IPR004101">
    <property type="entry name" value="Mur_ligase_C"/>
</dbReference>
<dbReference type="InterPro" id="IPR005863">
    <property type="entry name" value="UDP-N-AcMur_synth"/>
</dbReference>
<dbReference type="GO" id="GO:0071555">
    <property type="term" value="P:cell wall organization"/>
    <property type="evidence" value="ECO:0007669"/>
    <property type="project" value="UniProtKB-KW"/>
</dbReference>
<evidence type="ECO:0000256" key="3">
    <source>
        <dbReference type="ARBA" id="ARBA00022618"/>
    </source>
</evidence>
<dbReference type="Proteomes" id="UP000240042">
    <property type="component" value="Unassembled WGS sequence"/>
</dbReference>
<name>A0A1I1EHJ9_BREAD</name>
<comment type="catalytic activity">
    <reaction evidence="10">
        <text>D-alanyl-D-alanine + UDP-N-acetyl-alpha-D-muramoyl-L-alanyl-gamma-D-glutamyl-meso-2,6-diaminopimelate + ATP = UDP-N-acetyl-alpha-D-muramoyl-L-alanyl-gamma-D-glutamyl-meso-2,6-diaminopimeloyl-D-alanyl-D-alanine + ADP + phosphate + H(+)</text>
        <dbReference type="Rhea" id="RHEA:28374"/>
        <dbReference type="ChEBI" id="CHEBI:15378"/>
        <dbReference type="ChEBI" id="CHEBI:30616"/>
        <dbReference type="ChEBI" id="CHEBI:43474"/>
        <dbReference type="ChEBI" id="CHEBI:57822"/>
        <dbReference type="ChEBI" id="CHEBI:61386"/>
        <dbReference type="ChEBI" id="CHEBI:83905"/>
        <dbReference type="ChEBI" id="CHEBI:456216"/>
        <dbReference type="EC" id="6.3.2.10"/>
    </reaction>
</comment>
<evidence type="ECO:0000256" key="2">
    <source>
        <dbReference type="ARBA" id="ARBA00022598"/>
    </source>
</evidence>
<dbReference type="UniPathway" id="UPA00219"/>
<keyword evidence="7 10" id="KW-0573">Peptidoglycan synthesis</keyword>
<dbReference type="GO" id="GO:0005737">
    <property type="term" value="C:cytoplasm"/>
    <property type="evidence" value="ECO:0007669"/>
    <property type="project" value="UniProtKB-SubCell"/>
</dbReference>
<keyword evidence="2 13" id="KW-0436">Ligase</keyword>
<gene>
    <name evidence="13" type="ORF">SAMN02745150_01054</name>
</gene>
<sequence>MFLQNQIFDHKFFNTVFGKALREHPFKIDYFTIDSRSIIDPTLTCFIGIKGPNFNGNDFFEHAYQQGVRVFILEQVPVSIPHDATIYIVTDSIQALAELASAHRKRLNIPHILITGSFGKTTVRHMLMHLLNQKYSIHTAHKNWNNDIGLPLSILSTPHEAQISILEAGMNHAKEISLLSKITKPEIGIVTNIGWNHVGQLGSMDAIANAKAEIIDGMSSNSILIFNKNNPYKNLLLNKFKGKVIFFDPDKLYIHEDYGIQGFTFKHYRIPNEQFYCPCPGIHLLENIAILFVCMEIFNIPVNFLQECLNLFSNHLEHRMDTQLHKKSGAMLILDCYNASLESFKAGFNILKKEKLNNKHCIAVIGDILELGTYSDDIHKQIINDLISKKCIDELFIMGTYFSKHSSILKNHNINYYIFNSLNELSEKLITHLRKDTVVFIKASHGFHFENIVKMLY</sequence>
<keyword evidence="6 10" id="KW-0133">Cell shape</keyword>
<keyword evidence="1" id="KW-0963">Cytoplasm</keyword>
<feature type="domain" description="Mur ligase C-terminal" evidence="11">
    <location>
        <begin position="318"/>
        <end position="444"/>
    </location>
</feature>
<dbReference type="Gene3D" id="3.40.1190.10">
    <property type="entry name" value="Mur-like, catalytic domain"/>
    <property type="match status" value="1"/>
</dbReference>
<evidence type="ECO:0000256" key="10">
    <source>
        <dbReference type="RuleBase" id="RU004136"/>
    </source>
</evidence>
<dbReference type="RefSeq" id="WP_092319353.1">
    <property type="nucleotide sequence ID" value="NZ_FOKY01000011.1"/>
</dbReference>
<dbReference type="GO" id="GO:0005524">
    <property type="term" value="F:ATP binding"/>
    <property type="evidence" value="ECO:0007669"/>
    <property type="project" value="UniProtKB-KW"/>
</dbReference>
<dbReference type="EC" id="6.3.2.10" evidence="10"/>
<dbReference type="GO" id="GO:0009252">
    <property type="term" value="P:peptidoglycan biosynthetic process"/>
    <property type="evidence" value="ECO:0007669"/>
    <property type="project" value="UniProtKB-UniPathway"/>
</dbReference>
<dbReference type="GO" id="GO:0051301">
    <property type="term" value="P:cell division"/>
    <property type="evidence" value="ECO:0007669"/>
    <property type="project" value="UniProtKB-KW"/>
</dbReference>
<keyword evidence="9 10" id="KW-0961">Cell wall biogenesis/degradation</keyword>
<dbReference type="SUPFAM" id="SSF63418">
    <property type="entry name" value="MurE/MurF N-terminal domain"/>
    <property type="match status" value="1"/>
</dbReference>
<dbReference type="InterPro" id="IPR035911">
    <property type="entry name" value="MurE/MurF_N"/>
</dbReference>
<dbReference type="Pfam" id="PF02875">
    <property type="entry name" value="Mur_ligase_C"/>
    <property type="match status" value="1"/>
</dbReference>
<dbReference type="SUPFAM" id="SSF53244">
    <property type="entry name" value="MurD-like peptide ligases, peptide-binding domain"/>
    <property type="match status" value="1"/>
</dbReference>
<evidence type="ECO:0000313" key="14">
    <source>
        <dbReference type="Proteomes" id="UP000240042"/>
    </source>
</evidence>
<evidence type="ECO:0000256" key="1">
    <source>
        <dbReference type="ARBA" id="ARBA00022490"/>
    </source>
</evidence>
<dbReference type="SUPFAM" id="SSF53623">
    <property type="entry name" value="MurD-like peptide ligases, catalytic domain"/>
    <property type="match status" value="1"/>
</dbReference>
<dbReference type="EMBL" id="FOKY01000011">
    <property type="protein sequence ID" value="SFB84858.1"/>
    <property type="molecule type" value="Genomic_DNA"/>
</dbReference>
<dbReference type="GO" id="GO:0047480">
    <property type="term" value="F:UDP-N-acetylmuramoyl-tripeptide-D-alanyl-D-alanine ligase activity"/>
    <property type="evidence" value="ECO:0007669"/>
    <property type="project" value="UniProtKB-EC"/>
</dbReference>
<dbReference type="InterPro" id="IPR036615">
    <property type="entry name" value="Mur_ligase_C_dom_sf"/>
</dbReference>
<comment type="subcellular location">
    <subcellularLocation>
        <location evidence="10">Cytoplasm</location>
    </subcellularLocation>
</comment>
<reference evidence="14" key="1">
    <citation type="submission" date="2016-10" db="EMBL/GenBank/DDBJ databases">
        <authorList>
            <person name="Varghese N."/>
            <person name="Submissions S."/>
        </authorList>
    </citation>
    <scope>NUCLEOTIDE SEQUENCE [LARGE SCALE GENOMIC DNA]</scope>
    <source>
        <strain evidence="14">ATCC 43811</strain>
    </source>
</reference>
<dbReference type="NCBIfam" id="TIGR01143">
    <property type="entry name" value="murF"/>
    <property type="match status" value="1"/>
</dbReference>
<feature type="domain" description="Mur ligase central" evidence="12">
    <location>
        <begin position="114"/>
        <end position="290"/>
    </location>
</feature>
<evidence type="ECO:0000256" key="9">
    <source>
        <dbReference type="ARBA" id="ARBA00023316"/>
    </source>
</evidence>
<keyword evidence="14" id="KW-1185">Reference proteome</keyword>
<dbReference type="AlphaFoldDB" id="A0A1I1EHJ9"/>
<accession>A0A1I1EHJ9</accession>
<dbReference type="InterPro" id="IPR051046">
    <property type="entry name" value="MurCDEF_CellWall_CoF430Synth"/>
</dbReference>
<dbReference type="GO" id="GO:0008766">
    <property type="term" value="F:UDP-N-acetylmuramoylalanyl-D-glutamyl-2,6-diaminopimelate-D-alanyl-D-alanine ligase activity"/>
    <property type="evidence" value="ECO:0007669"/>
    <property type="project" value="RHEA"/>
</dbReference>
<dbReference type="OrthoDB" id="9801978at2"/>
<dbReference type="GO" id="GO:0008360">
    <property type="term" value="P:regulation of cell shape"/>
    <property type="evidence" value="ECO:0007669"/>
    <property type="project" value="UniProtKB-KW"/>
</dbReference>
<dbReference type="PANTHER" id="PTHR43024">
    <property type="entry name" value="UDP-N-ACETYLMURAMOYL-TRIPEPTIDE--D-ALANYL-D-ALANINE LIGASE"/>
    <property type="match status" value="1"/>
</dbReference>
<keyword evidence="3 10" id="KW-0132">Cell division</keyword>
<evidence type="ECO:0000256" key="5">
    <source>
        <dbReference type="ARBA" id="ARBA00022840"/>
    </source>
</evidence>
<dbReference type="InterPro" id="IPR036565">
    <property type="entry name" value="Mur-like_cat_sf"/>
</dbReference>
<evidence type="ECO:0000313" key="13">
    <source>
        <dbReference type="EMBL" id="SFB84858.1"/>
    </source>
</evidence>
<dbReference type="PANTHER" id="PTHR43024:SF1">
    <property type="entry name" value="UDP-N-ACETYLMURAMOYL-TRIPEPTIDE--D-ALANYL-D-ALANINE LIGASE"/>
    <property type="match status" value="1"/>
</dbReference>
<evidence type="ECO:0000256" key="4">
    <source>
        <dbReference type="ARBA" id="ARBA00022741"/>
    </source>
</evidence>
<organism evidence="13 14">
    <name type="scientific">Brevinema andersonii</name>
    <dbReference type="NCBI Taxonomy" id="34097"/>
    <lineage>
        <taxon>Bacteria</taxon>
        <taxon>Pseudomonadati</taxon>
        <taxon>Spirochaetota</taxon>
        <taxon>Spirochaetia</taxon>
        <taxon>Brevinematales</taxon>
        <taxon>Brevinemataceae</taxon>
        <taxon>Brevinema</taxon>
    </lineage>
</organism>